<accession>A0A9E7HET4</accession>
<dbReference type="GO" id="GO:0008865">
    <property type="term" value="F:fructokinase activity"/>
    <property type="evidence" value="ECO:0007669"/>
    <property type="project" value="TreeGrafter"/>
</dbReference>
<dbReference type="InterPro" id="IPR001312">
    <property type="entry name" value="Hexokinase"/>
</dbReference>
<keyword evidence="4" id="KW-0067">ATP-binding</keyword>
<dbReference type="GO" id="GO:0005739">
    <property type="term" value="C:mitochondrion"/>
    <property type="evidence" value="ECO:0007669"/>
    <property type="project" value="TreeGrafter"/>
</dbReference>
<keyword evidence="3 4" id="KW-0324">Glycolysis</keyword>
<dbReference type="Gene3D" id="3.40.367.20">
    <property type="match status" value="1"/>
</dbReference>
<keyword evidence="4" id="KW-0547">Nucleotide-binding</keyword>
<dbReference type="GO" id="GO:0006006">
    <property type="term" value="P:glucose metabolic process"/>
    <property type="evidence" value="ECO:0007669"/>
    <property type="project" value="TreeGrafter"/>
</dbReference>
<keyword evidence="4" id="KW-0418">Kinase</keyword>
<evidence type="ECO:0000256" key="2">
    <source>
        <dbReference type="ARBA" id="ARBA00005028"/>
    </source>
</evidence>
<name>A0A9E7HET4_9LILI</name>
<dbReference type="GO" id="GO:0006096">
    <property type="term" value="P:glycolytic process"/>
    <property type="evidence" value="ECO:0007669"/>
    <property type="project" value="UniProtKB-KW"/>
</dbReference>
<evidence type="ECO:0000256" key="3">
    <source>
        <dbReference type="ARBA" id="ARBA00023152"/>
    </source>
</evidence>
<evidence type="ECO:0000313" key="5">
    <source>
        <dbReference type="EMBL" id="URE31891.1"/>
    </source>
</evidence>
<comment type="pathway">
    <text evidence="2">Carbohydrate metabolism; hexose metabolism.</text>
</comment>
<dbReference type="EC" id="2.7.1.-" evidence="4"/>
<dbReference type="PANTHER" id="PTHR19443">
    <property type="entry name" value="HEXOKINASE"/>
    <property type="match status" value="1"/>
</dbReference>
<keyword evidence="6" id="KW-1185">Reference proteome</keyword>
<dbReference type="GO" id="GO:0005829">
    <property type="term" value="C:cytosol"/>
    <property type="evidence" value="ECO:0007669"/>
    <property type="project" value="TreeGrafter"/>
</dbReference>
<dbReference type="OrthoDB" id="774031at2759"/>
<gene>
    <name evidence="5" type="ORF">MUK42_35865</name>
</gene>
<dbReference type="PANTHER" id="PTHR19443:SF16">
    <property type="entry name" value="HEXOKINASE TYPE 1-RELATED"/>
    <property type="match status" value="1"/>
</dbReference>
<comment type="similarity">
    <text evidence="4">Belongs to the hexokinase family.</text>
</comment>
<dbReference type="Proteomes" id="UP001055439">
    <property type="component" value="Chromosome 8"/>
</dbReference>
<protein>
    <recommendedName>
        <fullName evidence="4">Phosphotransferase</fullName>
        <ecNumber evidence="4">2.7.1.-</ecNumber>
    </recommendedName>
</protein>
<keyword evidence="4" id="KW-0808">Transferase</keyword>
<reference evidence="5" key="1">
    <citation type="submission" date="2022-05" db="EMBL/GenBank/DDBJ databases">
        <title>The Musa troglodytarum L. genome provides insights into the mechanism of non-climacteric behaviour and enrichment of carotenoids.</title>
        <authorList>
            <person name="Wang J."/>
        </authorList>
    </citation>
    <scope>NUCLEOTIDE SEQUENCE</scope>
    <source>
        <tissue evidence="5">Leaf</tissue>
    </source>
</reference>
<feature type="non-terminal residue" evidence="5">
    <location>
        <position position="126"/>
    </location>
</feature>
<evidence type="ECO:0000256" key="1">
    <source>
        <dbReference type="ARBA" id="ARBA00004888"/>
    </source>
</evidence>
<dbReference type="EMBL" id="CP097510">
    <property type="protein sequence ID" value="URE31891.1"/>
    <property type="molecule type" value="Genomic_DNA"/>
</dbReference>
<dbReference type="Gene3D" id="3.30.420.40">
    <property type="match status" value="1"/>
</dbReference>
<dbReference type="GO" id="GO:0001678">
    <property type="term" value="P:intracellular glucose homeostasis"/>
    <property type="evidence" value="ECO:0007669"/>
    <property type="project" value="InterPro"/>
</dbReference>
<proteinExistence type="inferred from homology"/>
<sequence>MHLGLASQGGSTLKIRISYVDNLPPDVVTELTRAIEKQGLDMQVSALVNYTIRTLAGGRCYDNDVVSTVILGTGTNAANVGHAHAIPKWHSLLPKSGEMDSSRVSHAPPYLKAQSSWYLAFIFGSL</sequence>
<dbReference type="GO" id="GO:0005536">
    <property type="term" value="F:D-glucose binding"/>
    <property type="evidence" value="ECO:0007669"/>
    <property type="project" value="InterPro"/>
</dbReference>
<evidence type="ECO:0000256" key="4">
    <source>
        <dbReference type="RuleBase" id="RU362007"/>
    </source>
</evidence>
<dbReference type="GO" id="GO:0005524">
    <property type="term" value="F:ATP binding"/>
    <property type="evidence" value="ECO:0007669"/>
    <property type="project" value="UniProtKB-UniRule"/>
</dbReference>
<comment type="pathway">
    <text evidence="1">Carbohydrate degradation; glycolysis; D-glyceraldehyde 3-phosphate and glycerone phosphate from D-glucose: step 1/4.</text>
</comment>
<dbReference type="GO" id="GO:0004340">
    <property type="term" value="F:glucokinase activity"/>
    <property type="evidence" value="ECO:0007669"/>
    <property type="project" value="TreeGrafter"/>
</dbReference>
<dbReference type="AlphaFoldDB" id="A0A9E7HET4"/>
<evidence type="ECO:0000313" key="6">
    <source>
        <dbReference type="Proteomes" id="UP001055439"/>
    </source>
</evidence>
<organism evidence="5 6">
    <name type="scientific">Musa troglodytarum</name>
    <name type="common">fe'i banana</name>
    <dbReference type="NCBI Taxonomy" id="320322"/>
    <lineage>
        <taxon>Eukaryota</taxon>
        <taxon>Viridiplantae</taxon>
        <taxon>Streptophyta</taxon>
        <taxon>Embryophyta</taxon>
        <taxon>Tracheophyta</taxon>
        <taxon>Spermatophyta</taxon>
        <taxon>Magnoliopsida</taxon>
        <taxon>Liliopsida</taxon>
        <taxon>Zingiberales</taxon>
        <taxon>Musaceae</taxon>
        <taxon>Musa</taxon>
    </lineage>
</organism>